<feature type="transmembrane region" description="Helical" evidence="1">
    <location>
        <begin position="12"/>
        <end position="37"/>
    </location>
</feature>
<dbReference type="RefSeq" id="WP_143313955.1">
    <property type="nucleotide sequence ID" value="NZ_FXBJ01000002.1"/>
</dbReference>
<name>A0A1X7NB67_9LACT</name>
<dbReference type="AlphaFoldDB" id="A0A1X7NB67"/>
<gene>
    <name evidence="3" type="ORF">SAMN04488700_1662</name>
</gene>
<reference evidence="3 4" key="1">
    <citation type="submission" date="2017-04" db="EMBL/GenBank/DDBJ databases">
        <authorList>
            <person name="Afonso C.L."/>
            <person name="Miller P.J."/>
            <person name="Scott M.A."/>
            <person name="Spackman E."/>
            <person name="Goraichik I."/>
            <person name="Dimitrov K.M."/>
            <person name="Suarez D.L."/>
            <person name="Swayne D.E."/>
        </authorList>
    </citation>
    <scope>NUCLEOTIDE SEQUENCE [LARGE SCALE GENOMIC DNA]</scope>
    <source>
        <strain evidence="3 4">LMG26642</strain>
    </source>
</reference>
<keyword evidence="1" id="KW-1133">Transmembrane helix</keyword>
<evidence type="ECO:0000259" key="2">
    <source>
        <dbReference type="Pfam" id="PF14341"/>
    </source>
</evidence>
<evidence type="ECO:0000313" key="4">
    <source>
        <dbReference type="Proteomes" id="UP000193435"/>
    </source>
</evidence>
<sequence length="286" mass="31661">MGIKQLQEEEKGSGLVLTLMVLLVLSVLGVALGTLTIGSYQLSDATRDNTSTYYVAEAGVVAAYDQIQREVLSAYKNNTTEGAFYSQVSTILSSKNGQSSIKFDQQLGSKPTATIRTEKENAQKYTIYSTGKIDGKERTVTKPVTVKWVEKNTAGGGMQTLPAKTALLVNEEMKLLGGTLKDNAYIQSIKDSAVQVGTYGSFKESTLHYSSQTTPGKLINYPNYMKNNLPKFSIQVENVNFKDYEDLLTHVKVPTDNTIDFKKLPDKIIKKMRMNSIRFKIMGICF</sequence>
<feature type="domain" description="Type 4 fimbrial biogenesis protein PilX N-terminal" evidence="2">
    <location>
        <begin position="11"/>
        <end position="60"/>
    </location>
</feature>
<accession>A0A1X7NB67</accession>
<dbReference type="EMBL" id="FXBJ01000002">
    <property type="protein sequence ID" value="SMH34375.1"/>
    <property type="molecule type" value="Genomic_DNA"/>
</dbReference>
<dbReference type="Proteomes" id="UP000193435">
    <property type="component" value="Unassembled WGS sequence"/>
</dbReference>
<keyword evidence="4" id="KW-1185">Reference proteome</keyword>
<dbReference type="STRING" id="1073423.SAMN04488700_1662"/>
<evidence type="ECO:0000256" key="1">
    <source>
        <dbReference type="SAM" id="Phobius"/>
    </source>
</evidence>
<dbReference type="InterPro" id="IPR025746">
    <property type="entry name" value="PilX_N_dom"/>
</dbReference>
<dbReference type="Pfam" id="PF14341">
    <property type="entry name" value="PilX_N"/>
    <property type="match status" value="1"/>
</dbReference>
<keyword evidence="1" id="KW-0812">Transmembrane</keyword>
<keyword evidence="1" id="KW-0472">Membrane</keyword>
<protein>
    <submittedName>
        <fullName evidence="3">PilX N-terminal</fullName>
    </submittedName>
</protein>
<proteinExistence type="predicted"/>
<evidence type="ECO:0000313" key="3">
    <source>
        <dbReference type="EMBL" id="SMH34375.1"/>
    </source>
</evidence>
<organism evidence="3 4">
    <name type="scientific">Carnobacterium iners</name>
    <dbReference type="NCBI Taxonomy" id="1073423"/>
    <lineage>
        <taxon>Bacteria</taxon>
        <taxon>Bacillati</taxon>
        <taxon>Bacillota</taxon>
        <taxon>Bacilli</taxon>
        <taxon>Lactobacillales</taxon>
        <taxon>Carnobacteriaceae</taxon>
        <taxon>Carnobacterium</taxon>
    </lineage>
</organism>